<gene>
    <name evidence="8" type="ORF">UPYG_G00112120</name>
</gene>
<organism evidence="8 9">
    <name type="scientific">Umbra pygmaea</name>
    <name type="common">Eastern mudminnow</name>
    <dbReference type="NCBI Taxonomy" id="75934"/>
    <lineage>
        <taxon>Eukaryota</taxon>
        <taxon>Metazoa</taxon>
        <taxon>Chordata</taxon>
        <taxon>Craniata</taxon>
        <taxon>Vertebrata</taxon>
        <taxon>Euteleostomi</taxon>
        <taxon>Actinopterygii</taxon>
        <taxon>Neopterygii</taxon>
        <taxon>Teleostei</taxon>
        <taxon>Protacanthopterygii</taxon>
        <taxon>Esociformes</taxon>
        <taxon>Umbridae</taxon>
        <taxon>Umbra</taxon>
    </lineage>
</organism>
<sequence>MNVFTIRNNFIQHFGQKEMEELLIIQRKWKVSFKVFFNDGFASINIHGAFTDVRAAALEVEALCCKVQYDFANEEERFMGLKTQISSPRKPLEENTADYMEIKKHFSRFQIVRVEKIENGALRDLFNLKKKQMQVFTSQQMYQCLPSYFCDLLSRVGFQREFAPPDEQKLGKGIYFSGSADGADKLWRGLANEEYLYFIKAQVLTGKSTAGSPGLIVPPERNSGEPFSLFDSVEGGVETHVIFNGWQALPEYLITCKNQTNVV</sequence>
<evidence type="ECO:0000256" key="4">
    <source>
        <dbReference type="ARBA" id="ARBA00023027"/>
    </source>
</evidence>
<proteinExistence type="inferred from homology"/>
<evidence type="ECO:0000259" key="7">
    <source>
        <dbReference type="PROSITE" id="PS51059"/>
    </source>
</evidence>
<evidence type="ECO:0000256" key="1">
    <source>
        <dbReference type="ARBA" id="ARBA00004123"/>
    </source>
</evidence>
<dbReference type="PANTHER" id="PTHR14453">
    <property type="entry name" value="PARP/ZINC FINGER CCCH TYPE DOMAIN CONTAINING PROTEIN"/>
    <property type="match status" value="1"/>
</dbReference>
<dbReference type="GO" id="GO:0005634">
    <property type="term" value="C:nucleus"/>
    <property type="evidence" value="ECO:0007669"/>
    <property type="project" value="UniProtKB-SubCell"/>
</dbReference>
<dbReference type="InterPro" id="IPR052056">
    <property type="entry name" value="Mono-ARTD/PARP"/>
</dbReference>
<keyword evidence="5" id="KW-0539">Nucleus</keyword>
<evidence type="ECO:0000256" key="3">
    <source>
        <dbReference type="ARBA" id="ARBA00022679"/>
    </source>
</evidence>
<keyword evidence="3" id="KW-0808">Transferase</keyword>
<accession>A0ABD0X419</accession>
<dbReference type="GO" id="GO:0016757">
    <property type="term" value="F:glycosyltransferase activity"/>
    <property type="evidence" value="ECO:0007669"/>
    <property type="project" value="UniProtKB-KW"/>
</dbReference>
<dbReference type="AlphaFoldDB" id="A0ABD0X419"/>
<evidence type="ECO:0000256" key="2">
    <source>
        <dbReference type="ARBA" id="ARBA00022676"/>
    </source>
</evidence>
<reference evidence="8 9" key="1">
    <citation type="submission" date="2024-06" db="EMBL/GenBank/DDBJ databases">
        <authorList>
            <person name="Pan Q."/>
            <person name="Wen M."/>
            <person name="Jouanno E."/>
            <person name="Zahm M."/>
            <person name="Klopp C."/>
            <person name="Cabau C."/>
            <person name="Louis A."/>
            <person name="Berthelot C."/>
            <person name="Parey E."/>
            <person name="Roest Crollius H."/>
            <person name="Montfort J."/>
            <person name="Robinson-Rechavi M."/>
            <person name="Bouchez O."/>
            <person name="Lampietro C."/>
            <person name="Lopez Roques C."/>
            <person name="Donnadieu C."/>
            <person name="Postlethwait J."/>
            <person name="Bobe J."/>
            <person name="Verreycken H."/>
            <person name="Guiguen Y."/>
        </authorList>
    </citation>
    <scope>NUCLEOTIDE SEQUENCE [LARGE SCALE GENOMIC DNA]</scope>
    <source>
        <strain evidence="8">Up_M1</strain>
        <tissue evidence="8">Testis</tissue>
    </source>
</reference>
<dbReference type="Gene3D" id="3.90.228.10">
    <property type="match status" value="1"/>
</dbReference>
<keyword evidence="2" id="KW-0328">Glycosyltransferase</keyword>
<dbReference type="Pfam" id="PF23254">
    <property type="entry name" value="KH_PARP14_8"/>
    <property type="match status" value="1"/>
</dbReference>
<dbReference type="Proteomes" id="UP001557470">
    <property type="component" value="Unassembled WGS sequence"/>
</dbReference>
<dbReference type="PANTHER" id="PTHR14453:SF70">
    <property type="entry name" value="PROTEIN MONO-ADP-RIBOSYLTRANSFERASE PARP9"/>
    <property type="match status" value="1"/>
</dbReference>
<dbReference type="InterPro" id="IPR057049">
    <property type="entry name" value="PARP14_KH_8"/>
</dbReference>
<dbReference type="SUPFAM" id="SSF56399">
    <property type="entry name" value="ADP-ribosylation"/>
    <property type="match status" value="1"/>
</dbReference>
<comment type="subcellular location">
    <subcellularLocation>
        <location evidence="1">Nucleus</location>
    </subcellularLocation>
</comment>
<dbReference type="PROSITE" id="PS51059">
    <property type="entry name" value="PARP_CATALYTIC"/>
    <property type="match status" value="1"/>
</dbReference>
<feature type="domain" description="PARP catalytic" evidence="7">
    <location>
        <begin position="72"/>
        <end position="263"/>
    </location>
</feature>
<name>A0ABD0X419_UMBPY</name>
<dbReference type="EMBL" id="JAGEUA010000003">
    <property type="protein sequence ID" value="KAL0993705.1"/>
    <property type="molecule type" value="Genomic_DNA"/>
</dbReference>
<evidence type="ECO:0000313" key="9">
    <source>
        <dbReference type="Proteomes" id="UP001557470"/>
    </source>
</evidence>
<keyword evidence="4" id="KW-0520">NAD</keyword>
<dbReference type="InterPro" id="IPR012317">
    <property type="entry name" value="Poly(ADP-ribose)pol_cat_dom"/>
</dbReference>
<comment type="similarity">
    <text evidence="6">Belongs to the ARTD/PARP family.</text>
</comment>
<evidence type="ECO:0000313" key="8">
    <source>
        <dbReference type="EMBL" id="KAL0993705.1"/>
    </source>
</evidence>
<keyword evidence="9" id="KW-1185">Reference proteome</keyword>
<evidence type="ECO:0000256" key="5">
    <source>
        <dbReference type="ARBA" id="ARBA00023242"/>
    </source>
</evidence>
<comment type="caution">
    <text evidence="8">The sequence shown here is derived from an EMBL/GenBank/DDBJ whole genome shotgun (WGS) entry which is preliminary data.</text>
</comment>
<evidence type="ECO:0000256" key="6">
    <source>
        <dbReference type="ARBA" id="ARBA00024347"/>
    </source>
</evidence>
<protein>
    <recommendedName>
        <fullName evidence="7">PARP catalytic domain-containing protein</fullName>
    </recommendedName>
</protein>